<keyword evidence="1" id="KW-1133">Transmembrane helix</keyword>
<proteinExistence type="predicted"/>
<dbReference type="EMBL" id="AFRZ01000001">
    <property type="protein sequence ID" value="EHP30292.1"/>
    <property type="molecule type" value="Genomic_DNA"/>
</dbReference>
<dbReference type="Proteomes" id="UP000006431">
    <property type="component" value="Unassembled WGS sequence"/>
</dbReference>
<dbReference type="AlphaFoldDB" id="B6BID9"/>
<organism evidence="2 3">
    <name type="scientific">Sulfurimonas gotlandica (strain DSM 19862 / JCM 16533 / GD1)</name>
    <dbReference type="NCBI Taxonomy" id="929558"/>
    <lineage>
        <taxon>Bacteria</taxon>
        <taxon>Pseudomonadati</taxon>
        <taxon>Campylobacterota</taxon>
        <taxon>Epsilonproteobacteria</taxon>
        <taxon>Campylobacterales</taxon>
        <taxon>Sulfurimonadaceae</taxon>
        <taxon>Sulfurimonas</taxon>
    </lineage>
</organism>
<name>B6BID9_SULGG</name>
<gene>
    <name evidence="2" type="ORF">SMGD1_1769</name>
</gene>
<dbReference type="STRING" id="929558.SMGD1_1769"/>
<dbReference type="HOGENOM" id="CLU_1991531_0_0_7"/>
<accession>B6BID9</accession>
<dbReference type="PATRIC" id="fig|929558.5.peg.1764"/>
<keyword evidence="3" id="KW-1185">Reference proteome</keyword>
<evidence type="ECO:0000256" key="1">
    <source>
        <dbReference type="SAM" id="Phobius"/>
    </source>
</evidence>
<accession>H1FVH9</accession>
<reference evidence="2 3" key="1">
    <citation type="journal article" date="2012" name="Proc. Natl. Acad. Sci. U.S.A.">
        <title>Genome and physiology of a model Epsilonproteobacterium responsible for sulfide detoxification in marine oxygen depletion zones.</title>
        <authorList>
            <person name="Grote J."/>
            <person name="Schott T."/>
            <person name="Bruckner C.G."/>
            <person name="Glockner F.O."/>
            <person name="Jost G."/>
            <person name="Teeling H."/>
            <person name="Labrenz M."/>
            <person name="Jurgens K."/>
        </authorList>
    </citation>
    <scope>NUCLEOTIDE SEQUENCE [LARGE SCALE GENOMIC DNA]</scope>
    <source>
        <strain evidence="2 3">GD1</strain>
    </source>
</reference>
<feature type="transmembrane region" description="Helical" evidence="1">
    <location>
        <begin position="69"/>
        <end position="90"/>
    </location>
</feature>
<feature type="transmembrane region" description="Helical" evidence="1">
    <location>
        <begin position="96"/>
        <end position="113"/>
    </location>
</feature>
<comment type="caution">
    <text evidence="2">The sequence shown here is derived from an EMBL/GenBank/DDBJ whole genome shotgun (WGS) entry which is preliminary data.</text>
</comment>
<keyword evidence="1" id="KW-0812">Transmembrane</keyword>
<protein>
    <submittedName>
        <fullName evidence="2">Uncharacterized protein</fullName>
    </submittedName>
</protein>
<dbReference type="RefSeq" id="WP_008335221.1">
    <property type="nucleotide sequence ID" value="NZ_AFRZ01000001.1"/>
</dbReference>
<evidence type="ECO:0000313" key="3">
    <source>
        <dbReference type="Proteomes" id="UP000006431"/>
    </source>
</evidence>
<evidence type="ECO:0000313" key="2">
    <source>
        <dbReference type="EMBL" id="EHP30292.1"/>
    </source>
</evidence>
<sequence>MIKQFLDLTDMFLCNSVRDIFEKVEDKHRNKNVDVNISQELKNFEANPLTCVVGCDTKFETNIKLQVKMMLGIFFVAIPLLGFLALSYILGMPSSYAFVFTFIVAMLATSRIDEIAKRYVSTRAL</sequence>
<keyword evidence="1" id="KW-0472">Membrane</keyword>